<evidence type="ECO:0000256" key="1">
    <source>
        <dbReference type="ARBA" id="ARBA00004613"/>
    </source>
</evidence>
<dbReference type="PROSITE" id="PS00330">
    <property type="entry name" value="HEMOLYSIN_CALCIUM"/>
    <property type="match status" value="2"/>
</dbReference>
<dbReference type="PRINTS" id="PR00313">
    <property type="entry name" value="CABNDNGRPT"/>
</dbReference>
<dbReference type="EMBL" id="CP024785">
    <property type="protein sequence ID" value="AUB35922.1"/>
    <property type="molecule type" value="Genomic_DNA"/>
</dbReference>
<dbReference type="AlphaFoldDB" id="A0A2K8SKF9"/>
<evidence type="ECO:0000256" key="2">
    <source>
        <dbReference type="ARBA" id="ARBA00022525"/>
    </source>
</evidence>
<dbReference type="InterPro" id="IPR050557">
    <property type="entry name" value="RTX_toxin/Mannuronan_C5-epim"/>
</dbReference>
<dbReference type="PANTHER" id="PTHR38340">
    <property type="entry name" value="S-LAYER PROTEIN"/>
    <property type="match status" value="1"/>
</dbReference>
<evidence type="ECO:0000313" key="5">
    <source>
        <dbReference type="Proteomes" id="UP000232003"/>
    </source>
</evidence>
<dbReference type="InterPro" id="IPR011049">
    <property type="entry name" value="Serralysin-like_metalloprot_C"/>
</dbReference>
<gene>
    <name evidence="4" type="ORF">COO91_01815</name>
</gene>
<accession>A0A2K8SKF9</accession>
<dbReference type="SUPFAM" id="SSF51120">
    <property type="entry name" value="beta-Roll"/>
    <property type="match status" value="1"/>
</dbReference>
<dbReference type="InterPro" id="IPR001343">
    <property type="entry name" value="Hemolysn_Ca-bd"/>
</dbReference>
<feature type="region of interest" description="Disordered" evidence="3">
    <location>
        <begin position="9"/>
        <end position="39"/>
    </location>
</feature>
<dbReference type="KEGG" id="nfl:COO91_01815"/>
<reference evidence="4 5" key="1">
    <citation type="submission" date="2017-11" db="EMBL/GenBank/DDBJ databases">
        <title>Complete genome of a free-living desiccation-tolerant cyanobacterium and its photosynthetic adaptation to extreme terrestrial habitat.</title>
        <authorList>
            <person name="Shang J."/>
        </authorList>
    </citation>
    <scope>NUCLEOTIDE SEQUENCE [LARGE SCALE GENOMIC DNA]</scope>
    <source>
        <strain evidence="4 5">CCNUN1</strain>
    </source>
</reference>
<dbReference type="Proteomes" id="UP000232003">
    <property type="component" value="Chromosome"/>
</dbReference>
<sequence length="452" mass="48610">MAPQTLFLQPTVDQIPNPNPNFANANGSTSSSKYSQKPSGTLTTTQIKALVENGVAIVTAQAGAIYESDPTFSSLFSDITGIGSDGSFAGTANSEIKVVASFKVDAHKTFSFDFNADLALKAKEIENYGTEYNQAKGMICLMVLDTTNPYEPKVLEYFGIHGELISSDHIADLKSSKSSNFSIKRIPQTIDIDGDNGEDSLKADSVGSYKKTWQRDINITIVEMNLSNIIFLGDTLINNLGKNVTYGTVLKDDHQGSNRGDKIYLSLGDDKVDGGKGDDILEGGEGNDTLIGGQGNDKIHGGSGDDVLIAAEGDDVLVGGDGYDKFVFNFNDSFNDSLLGNQLGGVQDLLTGIGINLGIDNLINVSDRFLKSEFDTIQDFKIGIDKIEFTGLHDIDVDTWLNDMFYQGNIIDSKDGLLLSFNTGDTQQTLLLSGVNSNQFWSDSAISSIVLS</sequence>
<evidence type="ECO:0008006" key="6">
    <source>
        <dbReference type="Google" id="ProtNLM"/>
    </source>
</evidence>
<organism evidence="4 5">
    <name type="scientific">Nostoc flagelliforme CCNUN1</name>
    <dbReference type="NCBI Taxonomy" id="2038116"/>
    <lineage>
        <taxon>Bacteria</taxon>
        <taxon>Bacillati</taxon>
        <taxon>Cyanobacteriota</taxon>
        <taxon>Cyanophyceae</taxon>
        <taxon>Nostocales</taxon>
        <taxon>Nostocaceae</taxon>
        <taxon>Nostoc</taxon>
    </lineage>
</organism>
<dbReference type="GO" id="GO:0005576">
    <property type="term" value="C:extracellular region"/>
    <property type="evidence" value="ECO:0007669"/>
    <property type="project" value="UniProtKB-SubCell"/>
</dbReference>
<proteinExistence type="predicted"/>
<dbReference type="Gene3D" id="2.150.10.10">
    <property type="entry name" value="Serralysin-like metalloprotease, C-terminal"/>
    <property type="match status" value="1"/>
</dbReference>
<keyword evidence="2" id="KW-0964">Secreted</keyword>
<dbReference type="OrthoDB" id="484207at2"/>
<keyword evidence="5" id="KW-1185">Reference proteome</keyword>
<feature type="compositionally biased region" description="Low complexity" evidence="3">
    <location>
        <begin position="20"/>
        <end position="39"/>
    </location>
</feature>
<name>A0A2K8SKF9_9NOSO</name>
<dbReference type="Pfam" id="PF00353">
    <property type="entry name" value="HemolysinCabind"/>
    <property type="match status" value="2"/>
</dbReference>
<evidence type="ECO:0000313" key="4">
    <source>
        <dbReference type="EMBL" id="AUB35922.1"/>
    </source>
</evidence>
<evidence type="ECO:0000256" key="3">
    <source>
        <dbReference type="SAM" id="MobiDB-lite"/>
    </source>
</evidence>
<dbReference type="PANTHER" id="PTHR38340:SF1">
    <property type="entry name" value="S-LAYER PROTEIN"/>
    <property type="match status" value="1"/>
</dbReference>
<protein>
    <recommendedName>
        <fullName evidence="6">Ca2+-binding protein, RTX toxin-related</fullName>
    </recommendedName>
</protein>
<dbReference type="InterPro" id="IPR018511">
    <property type="entry name" value="Hemolysin-typ_Ca-bd_CS"/>
</dbReference>
<comment type="subcellular location">
    <subcellularLocation>
        <location evidence="1">Secreted</location>
    </subcellularLocation>
</comment>
<dbReference type="GO" id="GO:0005509">
    <property type="term" value="F:calcium ion binding"/>
    <property type="evidence" value="ECO:0007669"/>
    <property type="project" value="InterPro"/>
</dbReference>